<dbReference type="Gene3D" id="3.60.21.10">
    <property type="match status" value="1"/>
</dbReference>
<evidence type="ECO:0000256" key="6">
    <source>
        <dbReference type="ARBA" id="ARBA00022729"/>
    </source>
</evidence>
<dbReference type="EMBL" id="JAUTXT010000048">
    <property type="protein sequence ID" value="KAK3671006.1"/>
    <property type="molecule type" value="Genomic_DNA"/>
</dbReference>
<dbReference type="CDD" id="cd00842">
    <property type="entry name" value="MPP_ASMase"/>
    <property type="match status" value="1"/>
</dbReference>
<keyword evidence="4" id="KW-0964">Secreted</keyword>
<dbReference type="Pfam" id="PF19272">
    <property type="entry name" value="ASMase_C"/>
    <property type="match status" value="1"/>
</dbReference>
<dbReference type="Pfam" id="PF00149">
    <property type="entry name" value="Metallophos"/>
    <property type="match status" value="1"/>
</dbReference>
<organism evidence="13 14">
    <name type="scientific">Recurvomyces mirabilis</name>
    <dbReference type="NCBI Taxonomy" id="574656"/>
    <lineage>
        <taxon>Eukaryota</taxon>
        <taxon>Fungi</taxon>
        <taxon>Dikarya</taxon>
        <taxon>Ascomycota</taxon>
        <taxon>Pezizomycotina</taxon>
        <taxon>Dothideomycetes</taxon>
        <taxon>Dothideomycetidae</taxon>
        <taxon>Mycosphaerellales</taxon>
        <taxon>Teratosphaeriaceae</taxon>
        <taxon>Recurvomyces</taxon>
    </lineage>
</organism>
<dbReference type="InterPro" id="IPR029052">
    <property type="entry name" value="Metallo-depent_PP-like"/>
</dbReference>
<comment type="subcellular location">
    <subcellularLocation>
        <location evidence="2">Secreted</location>
    </subcellularLocation>
</comment>
<keyword evidence="14" id="KW-1185">Reference proteome</keyword>
<comment type="caution">
    <text evidence="13">The sequence shown here is derived from an EMBL/GenBank/DDBJ whole genome shotgun (WGS) entry which is preliminary data.</text>
</comment>
<protein>
    <recommendedName>
        <fullName evidence="15">Sphingomyelin phosphodiesterase</fullName>
    </recommendedName>
</protein>
<feature type="chain" id="PRO_5042282855" description="Sphingomyelin phosphodiesterase" evidence="10">
    <location>
        <begin position="18"/>
        <end position="732"/>
    </location>
</feature>
<evidence type="ECO:0000256" key="10">
    <source>
        <dbReference type="SAM" id="SignalP"/>
    </source>
</evidence>
<name>A0AAE0TS73_9PEZI</name>
<keyword evidence="5" id="KW-0479">Metal-binding</keyword>
<dbReference type="Proteomes" id="UP001274830">
    <property type="component" value="Unassembled WGS sequence"/>
</dbReference>
<keyword evidence="9" id="KW-0325">Glycoprotein</keyword>
<comment type="cofactor">
    <cofactor evidence="1">
        <name>Zn(2+)</name>
        <dbReference type="ChEBI" id="CHEBI:29105"/>
    </cofactor>
</comment>
<evidence type="ECO:0000256" key="3">
    <source>
        <dbReference type="ARBA" id="ARBA00008234"/>
    </source>
</evidence>
<accession>A0AAE0TS73</accession>
<evidence type="ECO:0000256" key="5">
    <source>
        <dbReference type="ARBA" id="ARBA00022723"/>
    </source>
</evidence>
<dbReference type="InterPro" id="IPR041805">
    <property type="entry name" value="ASMase/PPN1_MPP"/>
</dbReference>
<evidence type="ECO:0000313" key="13">
    <source>
        <dbReference type="EMBL" id="KAK3671006.1"/>
    </source>
</evidence>
<comment type="similarity">
    <text evidence="3">Belongs to the acid sphingomyelinase family.</text>
</comment>
<evidence type="ECO:0000256" key="4">
    <source>
        <dbReference type="ARBA" id="ARBA00022525"/>
    </source>
</evidence>
<reference evidence="13" key="1">
    <citation type="submission" date="2023-07" db="EMBL/GenBank/DDBJ databases">
        <title>Black Yeasts Isolated from many extreme environments.</title>
        <authorList>
            <person name="Coleine C."/>
            <person name="Stajich J.E."/>
            <person name="Selbmann L."/>
        </authorList>
    </citation>
    <scope>NUCLEOTIDE SEQUENCE</scope>
    <source>
        <strain evidence="13">CCFEE 5485</strain>
    </source>
</reference>
<evidence type="ECO:0000313" key="14">
    <source>
        <dbReference type="Proteomes" id="UP001274830"/>
    </source>
</evidence>
<evidence type="ECO:0000256" key="9">
    <source>
        <dbReference type="ARBA" id="ARBA00023180"/>
    </source>
</evidence>
<evidence type="ECO:0000256" key="2">
    <source>
        <dbReference type="ARBA" id="ARBA00004613"/>
    </source>
</evidence>
<evidence type="ECO:0000259" key="11">
    <source>
        <dbReference type="Pfam" id="PF00149"/>
    </source>
</evidence>
<dbReference type="GO" id="GO:0046872">
    <property type="term" value="F:metal ion binding"/>
    <property type="evidence" value="ECO:0007669"/>
    <property type="project" value="UniProtKB-KW"/>
</dbReference>
<feature type="domain" description="Calcineurin-like phosphoesterase" evidence="11">
    <location>
        <begin position="280"/>
        <end position="565"/>
    </location>
</feature>
<dbReference type="InterPro" id="IPR004843">
    <property type="entry name" value="Calcineurin-like_PHP"/>
</dbReference>
<keyword evidence="6 10" id="KW-0732">Signal</keyword>
<evidence type="ECO:0008006" key="15">
    <source>
        <dbReference type="Google" id="ProtNLM"/>
    </source>
</evidence>
<dbReference type="PANTHER" id="PTHR10340">
    <property type="entry name" value="SPHINGOMYELIN PHOSPHODIESTERASE"/>
    <property type="match status" value="1"/>
</dbReference>
<proteinExistence type="inferred from homology"/>
<evidence type="ECO:0000256" key="1">
    <source>
        <dbReference type="ARBA" id="ARBA00001947"/>
    </source>
</evidence>
<feature type="signal peptide" evidence="10">
    <location>
        <begin position="1"/>
        <end position="17"/>
    </location>
</feature>
<dbReference type="InterPro" id="IPR045473">
    <property type="entry name" value="ASM_C"/>
</dbReference>
<dbReference type="GO" id="GO:0008081">
    <property type="term" value="F:phosphoric diester hydrolase activity"/>
    <property type="evidence" value="ECO:0007669"/>
    <property type="project" value="TreeGrafter"/>
</dbReference>
<feature type="domain" description="Sphingomyelin phosphodiesterase C-terminal" evidence="12">
    <location>
        <begin position="578"/>
        <end position="722"/>
    </location>
</feature>
<keyword evidence="8" id="KW-0862">Zinc</keyword>
<gene>
    <name evidence="13" type="ORF">LTR78_009124</name>
</gene>
<dbReference type="PANTHER" id="PTHR10340:SF27">
    <property type="entry name" value="ACL091CP"/>
    <property type="match status" value="1"/>
</dbReference>
<evidence type="ECO:0000256" key="7">
    <source>
        <dbReference type="ARBA" id="ARBA00022801"/>
    </source>
</evidence>
<evidence type="ECO:0000259" key="12">
    <source>
        <dbReference type="Pfam" id="PF19272"/>
    </source>
</evidence>
<dbReference type="GO" id="GO:0005576">
    <property type="term" value="C:extracellular region"/>
    <property type="evidence" value="ECO:0007669"/>
    <property type="project" value="UniProtKB-SubCell"/>
</dbReference>
<keyword evidence="7" id="KW-0378">Hydrolase</keyword>
<dbReference type="SUPFAM" id="SSF56300">
    <property type="entry name" value="Metallo-dependent phosphatases"/>
    <property type="match status" value="1"/>
</dbReference>
<sequence length="732" mass="79425">MFFQAITVALLSARALAEDTTSPLTFSYNTFLNGTVKTTSTTYASNVTASARITASATTTSAAASSSYSQGHGWESWPRQWQGWQGWPTWWNRPSQTSATPTSSSIATSSVVTSYVPNPADLAYPVFPTYPASLANGPVASGLPNTTQFAKEAIALILDAKNASGANCQQCKTIMVGLQQAMRVQQELLAEISYPICNGLSAVLPVPICIGLFQIASTDVGATIPAMNVTGDDGSLLCAYMFGVCPLPSPPPVNATALFKGKPNKPAAAPLKSSTKQPLKVIHFSDYHLDPRYVVGSEAACNGPLCCRVFPYTNTSANVALPASLFGNYLCDTPEALATSLFRAIPKVTGFAVDDFAFSIYTGDLVSHDIWELTKPYVALNELEAYQQFYNGFGPNVPVYPTLGNHDTYPHAFTAFPVDTGLPANASYPLQQLWNYQNVSAAWTNYGWLSAADAQSVVNSGLGIYRTMTKEGLIIISLNSDVWYYFNIYNYINGNVADSTGMFSILVDYLLDAEAKSQPVWLIQHVNTGGSTSFEGHPAQTDLWYQIVDRFNNTIRGTFFGHTHADEFGVVYSNNATVKSAQTAAAVGWIAQSVTPYTNLNAGFRYYMVDADTFEVLDSMNYYANISNAHAWVAAGDVEWQFEYSARQTYDYNKTLAPNEPLSPAFWHNVAMDIASNATTFHTYTDLRTKLFRPYANGTASAKAITICGLTSMSVPIFEACLGVHASITSFL</sequence>
<evidence type="ECO:0000256" key="8">
    <source>
        <dbReference type="ARBA" id="ARBA00022833"/>
    </source>
</evidence>
<dbReference type="AlphaFoldDB" id="A0AAE0TS73"/>